<dbReference type="RefSeq" id="WP_311702134.1">
    <property type="nucleotide sequence ID" value="NZ_JACHVX010000006.1"/>
</dbReference>
<keyword evidence="2" id="KW-0732">Signal</keyword>
<organism evidence="5 6">
    <name type="scientific">Cellulomonas cellasea</name>
    <dbReference type="NCBI Taxonomy" id="43670"/>
    <lineage>
        <taxon>Bacteria</taxon>
        <taxon>Bacillati</taxon>
        <taxon>Actinomycetota</taxon>
        <taxon>Actinomycetes</taxon>
        <taxon>Micrococcales</taxon>
        <taxon>Cellulomonadaceae</taxon>
        <taxon>Cellulomonas</taxon>
    </lineage>
</organism>
<name>A0A7W4UIF0_9CELL</name>
<dbReference type="InterPro" id="IPR029058">
    <property type="entry name" value="AB_hydrolase_fold"/>
</dbReference>
<dbReference type="GO" id="GO:0016787">
    <property type="term" value="F:hydrolase activity"/>
    <property type="evidence" value="ECO:0007669"/>
    <property type="project" value="UniProtKB-KW"/>
</dbReference>
<gene>
    <name evidence="5" type="ORF">FHR80_003671</name>
</gene>
<reference evidence="5 6" key="1">
    <citation type="submission" date="2020-08" db="EMBL/GenBank/DDBJ databases">
        <title>The Agave Microbiome: Exploring the role of microbial communities in plant adaptations to desert environments.</title>
        <authorList>
            <person name="Partida-Martinez L.P."/>
        </authorList>
    </citation>
    <scope>NUCLEOTIDE SEQUENCE [LARGE SCALE GENOMIC DNA]</scope>
    <source>
        <strain evidence="5 6">RAS26</strain>
    </source>
</reference>
<protein>
    <submittedName>
        <fullName evidence="5">Pimeloyl-ACP methyl ester carboxylesterase</fullName>
    </submittedName>
</protein>
<dbReference type="PANTHER" id="PTHR43248">
    <property type="entry name" value="2-SUCCINYL-6-HYDROXY-2,4-CYCLOHEXADIENE-1-CARBOXYLATE SYNTHASE"/>
    <property type="match status" value="1"/>
</dbReference>
<evidence type="ECO:0000256" key="2">
    <source>
        <dbReference type="ARBA" id="ARBA00022729"/>
    </source>
</evidence>
<evidence type="ECO:0000259" key="4">
    <source>
        <dbReference type="Pfam" id="PF08386"/>
    </source>
</evidence>
<proteinExistence type="inferred from homology"/>
<dbReference type="EMBL" id="JACHVX010000006">
    <property type="protein sequence ID" value="MBB2924735.1"/>
    <property type="molecule type" value="Genomic_DNA"/>
</dbReference>
<reference evidence="5 6" key="2">
    <citation type="submission" date="2020-08" db="EMBL/GenBank/DDBJ databases">
        <authorList>
            <person name="Partida-Martinez L."/>
            <person name="Huntemann M."/>
            <person name="Clum A."/>
            <person name="Wang J."/>
            <person name="Palaniappan K."/>
            <person name="Ritter S."/>
            <person name="Chen I.-M."/>
            <person name="Stamatis D."/>
            <person name="Reddy T."/>
            <person name="O'Malley R."/>
            <person name="Daum C."/>
            <person name="Shapiro N."/>
            <person name="Ivanova N."/>
            <person name="Kyrpides N."/>
            <person name="Woyke T."/>
        </authorList>
    </citation>
    <scope>NUCLEOTIDE SEQUENCE [LARGE SCALE GENOMIC DNA]</scope>
    <source>
        <strain evidence="5 6">RAS26</strain>
    </source>
</reference>
<comment type="similarity">
    <text evidence="1">Belongs to the peptidase S33 family.</text>
</comment>
<dbReference type="Pfam" id="PF08386">
    <property type="entry name" value="Abhydrolase_4"/>
    <property type="match status" value="1"/>
</dbReference>
<keyword evidence="3" id="KW-0378">Hydrolase</keyword>
<evidence type="ECO:0000256" key="1">
    <source>
        <dbReference type="ARBA" id="ARBA00010088"/>
    </source>
</evidence>
<dbReference type="InterPro" id="IPR051601">
    <property type="entry name" value="Serine_prot/Carboxylest_S33"/>
</dbReference>
<comment type="caution">
    <text evidence="5">The sequence shown here is derived from an EMBL/GenBank/DDBJ whole genome shotgun (WGS) entry which is preliminary data.</text>
</comment>
<dbReference type="SUPFAM" id="SSF53474">
    <property type="entry name" value="alpha/beta-Hydrolases"/>
    <property type="match status" value="1"/>
</dbReference>
<evidence type="ECO:0000313" key="5">
    <source>
        <dbReference type="EMBL" id="MBB2924735.1"/>
    </source>
</evidence>
<accession>A0A7W4UIF0</accession>
<evidence type="ECO:0000256" key="3">
    <source>
        <dbReference type="ARBA" id="ARBA00022801"/>
    </source>
</evidence>
<feature type="domain" description="Peptidase S33 tripeptidyl aminopeptidase-like C-terminal" evidence="4">
    <location>
        <begin position="437"/>
        <end position="538"/>
    </location>
</feature>
<dbReference type="Proteomes" id="UP000518206">
    <property type="component" value="Unassembled WGS sequence"/>
</dbReference>
<dbReference type="InterPro" id="IPR013595">
    <property type="entry name" value="Pept_S33_TAP-like_C"/>
</dbReference>
<dbReference type="Gene3D" id="3.40.50.1820">
    <property type="entry name" value="alpha/beta hydrolase"/>
    <property type="match status" value="1"/>
</dbReference>
<evidence type="ECO:0000313" key="6">
    <source>
        <dbReference type="Proteomes" id="UP000518206"/>
    </source>
</evidence>
<sequence>MPLAPRDVRRAAEQPLAAVTPAPLRPVSRARRPLLRAAGLLAVVALVLAGCSSPKNQVTVDPSAPASAGEGVAPELAEFYEQQPEWTACGDLECTTVVVPVDWAEPGGGSIELAVNRSRATGGDRIGSLLTNPGGPGASGTEALETVVLQRMGAGVKERYDLVGFDPRGVGKSHPVECVDGPEMDELVAFDADYSTPEGLEEVEARYGEFAAGCLERTGEVLEHIDTVSAARDLDVLRAVLGDQQLHYLGFSYGTALGATYASLFPERVGRLVLDGALDPTLDSDAIAAGQAAGFESALRAYVTDCQAGKSCPLEGSVDEGLAAVADLLDDARRNPLETTDPERPLTASLAFAGIAQTLYANTLWPYLTEGLTGAIQQRDGSRLLQFADLYYDRDPDGTYGSNTTEAFWAIGCADDRAPTDPDEMRASAERMVEAAPTIGRFFGYGGVVCARWPVPEAGGLDSYTAEGAAPIVVIGTTNDPATPYVWAESLSDVLSSAVLLTFEGEGHTAYGRSNECITGAVDAYLLEGTVPEDGTRC</sequence>
<dbReference type="AlphaFoldDB" id="A0A7W4UIF0"/>
<dbReference type="PANTHER" id="PTHR43248:SF29">
    <property type="entry name" value="TRIPEPTIDYL AMINOPEPTIDASE"/>
    <property type="match status" value="1"/>
</dbReference>